<gene>
    <name evidence="2" type="ORF">F938_04554</name>
</gene>
<dbReference type="SUPFAM" id="SSF56601">
    <property type="entry name" value="beta-lactamase/transpeptidase-like"/>
    <property type="match status" value="1"/>
</dbReference>
<keyword evidence="3" id="KW-1185">Reference proteome</keyword>
<name>N9CUT9_ACIBZ</name>
<evidence type="ECO:0000313" key="2">
    <source>
        <dbReference type="EMBL" id="ENV89617.1"/>
    </source>
</evidence>
<proteinExistence type="predicted"/>
<dbReference type="PANTHER" id="PTHR43283:SF3">
    <property type="entry name" value="BETA-LACTAMASE FAMILY PROTEIN (AFU_ORTHOLOGUE AFUA_5G07500)"/>
    <property type="match status" value="1"/>
</dbReference>
<dbReference type="PANTHER" id="PTHR43283">
    <property type="entry name" value="BETA-LACTAMASE-RELATED"/>
    <property type="match status" value="1"/>
</dbReference>
<organism evidence="2 3">
    <name type="scientific">Acinetobacter bereziniae LMG 1003 = CIP 70.12</name>
    <dbReference type="NCBI Taxonomy" id="981324"/>
    <lineage>
        <taxon>Bacteria</taxon>
        <taxon>Pseudomonadati</taxon>
        <taxon>Pseudomonadota</taxon>
        <taxon>Gammaproteobacteria</taxon>
        <taxon>Moraxellales</taxon>
        <taxon>Moraxellaceae</taxon>
        <taxon>Acinetobacter</taxon>
    </lineage>
</organism>
<comment type="caution">
    <text evidence="2">The sequence shown here is derived from an EMBL/GenBank/DDBJ whole genome shotgun (WGS) entry which is preliminary data.</text>
</comment>
<dbReference type="Gene3D" id="3.40.710.10">
    <property type="entry name" value="DD-peptidase/beta-lactamase superfamily"/>
    <property type="match status" value="1"/>
</dbReference>
<reference evidence="2 3" key="1">
    <citation type="submission" date="2013-02" db="EMBL/GenBank/DDBJ databases">
        <title>The Genome Sequence of Acinetobacter bereziniae CIP 70.12.</title>
        <authorList>
            <consortium name="The Broad Institute Genome Sequencing Platform"/>
            <consortium name="The Broad Institute Genome Sequencing Center for Infectious Disease"/>
            <person name="Cerqueira G."/>
            <person name="Feldgarden M."/>
            <person name="Courvalin P."/>
            <person name="Perichon B."/>
            <person name="Grillot-Courvalin C."/>
            <person name="Clermont D."/>
            <person name="Rocha E."/>
            <person name="Yoon E.-J."/>
            <person name="Nemec A."/>
            <person name="Walker B."/>
            <person name="Young S.K."/>
            <person name="Zeng Q."/>
            <person name="Gargeya S."/>
            <person name="Fitzgerald M."/>
            <person name="Haas B."/>
            <person name="Abouelleil A."/>
            <person name="Alvarado L."/>
            <person name="Arachchi H.M."/>
            <person name="Berlin A.M."/>
            <person name="Chapman S.B."/>
            <person name="Dewar J."/>
            <person name="Goldberg J."/>
            <person name="Griggs A."/>
            <person name="Gujja S."/>
            <person name="Hansen M."/>
            <person name="Howarth C."/>
            <person name="Imamovic A."/>
            <person name="Larimer J."/>
            <person name="McCowan C."/>
            <person name="Murphy C."/>
            <person name="Neiman D."/>
            <person name="Pearson M."/>
            <person name="Priest M."/>
            <person name="Roberts A."/>
            <person name="Saif S."/>
            <person name="Shea T."/>
            <person name="Sisk P."/>
            <person name="Sykes S."/>
            <person name="Wortman J."/>
            <person name="Nusbaum C."/>
            <person name="Birren B."/>
        </authorList>
    </citation>
    <scope>NUCLEOTIDE SEQUENCE [LARGE SCALE GENOMIC DNA]</scope>
    <source>
        <strain evidence="2 3">CIP 70.12</strain>
    </source>
</reference>
<protein>
    <recommendedName>
        <fullName evidence="1">Beta-lactamase-related domain-containing protein</fullName>
    </recommendedName>
</protein>
<dbReference type="InterPro" id="IPR001466">
    <property type="entry name" value="Beta-lactam-related"/>
</dbReference>
<dbReference type="EMBL" id="APQG01000052">
    <property type="protein sequence ID" value="ENV89617.1"/>
    <property type="molecule type" value="Genomic_DNA"/>
</dbReference>
<dbReference type="InterPro" id="IPR012338">
    <property type="entry name" value="Beta-lactam/transpept-like"/>
</dbReference>
<dbReference type="InterPro" id="IPR050789">
    <property type="entry name" value="Diverse_Enzym_Activities"/>
</dbReference>
<evidence type="ECO:0000313" key="3">
    <source>
        <dbReference type="Proteomes" id="UP000013251"/>
    </source>
</evidence>
<dbReference type="PATRIC" id="fig|1217650.3.peg.4480"/>
<evidence type="ECO:0000259" key="1">
    <source>
        <dbReference type="Pfam" id="PF00144"/>
    </source>
</evidence>
<feature type="domain" description="Beta-lactamase-related" evidence="1">
    <location>
        <begin position="40"/>
        <end position="282"/>
    </location>
</feature>
<dbReference type="HOGENOM" id="CLU_057303_0_0_6"/>
<sequence>MCVIYPYKWQRTFFKIEQIYSKYHIVCNDGAPSWMNEFLEKNIKDNKILGNQLIYIDKKKIVYHCESPTGILNVDKMSVKTLFRYGSNTKPITAAYILKLIEEKKIRLDTSLSEIFPELNNGKIRDPRILKVKIINLLQHSSGFDRMLSKDVMFEEDSTPWCPYSIDKLKNQVLDFYPGQYSAYDNRNSCLLGMVIERISGKKYREAISQEFNLKMRNINFSNGPYVKNEVKYNFLYNEYRFEDYYKKFDFYALSSSAGLIGNAYSLAILLDDIVRDDKYNKFLALTEKDVLCGKKNSEECFNYSMNVLRKYNNSFQFKYGNLPSSSSFSLINKNKEIVVWMGNAERLDYRFKFEVFIADKIYLSN</sequence>
<dbReference type="Pfam" id="PF00144">
    <property type="entry name" value="Beta-lactamase"/>
    <property type="match status" value="1"/>
</dbReference>
<dbReference type="AlphaFoldDB" id="N9CUT9"/>
<dbReference type="Proteomes" id="UP000013251">
    <property type="component" value="Unassembled WGS sequence"/>
</dbReference>
<accession>N9CUT9</accession>